<comment type="pathway">
    <text evidence="1">Lipid metabolism.</text>
</comment>
<comment type="similarity">
    <text evidence="2 7">Belongs to the thiolase-like superfamily. Thiolase family.</text>
</comment>
<evidence type="ECO:0000256" key="7">
    <source>
        <dbReference type="RuleBase" id="RU003557"/>
    </source>
</evidence>
<dbReference type="PROSITE" id="PS00099">
    <property type="entry name" value="THIOLASE_3"/>
    <property type="match status" value="1"/>
</dbReference>
<dbReference type="CDD" id="cd00751">
    <property type="entry name" value="thiolase"/>
    <property type="match status" value="1"/>
</dbReference>
<dbReference type="InterPro" id="IPR016039">
    <property type="entry name" value="Thiolase-like"/>
</dbReference>
<dbReference type="RefSeq" id="WP_146572719.1">
    <property type="nucleotide sequence ID" value="NZ_SJPH01000002.1"/>
</dbReference>
<feature type="domain" description="Thiolase N-terminal" evidence="9">
    <location>
        <begin position="8"/>
        <end position="236"/>
    </location>
</feature>
<comment type="caution">
    <text evidence="11">The sequence shown here is derived from an EMBL/GenBank/DDBJ whole genome shotgun (WGS) entry which is preliminary data.</text>
</comment>
<accession>A0A5C5WAB3</accession>
<keyword evidence="8" id="KW-0812">Transmembrane</keyword>
<evidence type="ECO:0000313" key="11">
    <source>
        <dbReference type="EMBL" id="TWT47836.1"/>
    </source>
</evidence>
<keyword evidence="8" id="KW-0472">Membrane</keyword>
<evidence type="ECO:0000256" key="8">
    <source>
        <dbReference type="SAM" id="Phobius"/>
    </source>
</evidence>
<dbReference type="InterPro" id="IPR020613">
    <property type="entry name" value="Thiolase_CS"/>
</dbReference>
<dbReference type="InterPro" id="IPR002155">
    <property type="entry name" value="Thiolase"/>
</dbReference>
<evidence type="ECO:0000256" key="2">
    <source>
        <dbReference type="ARBA" id="ARBA00010982"/>
    </source>
</evidence>
<evidence type="ECO:0000256" key="4">
    <source>
        <dbReference type="ARBA" id="ARBA00023315"/>
    </source>
</evidence>
<evidence type="ECO:0000256" key="3">
    <source>
        <dbReference type="ARBA" id="ARBA00022679"/>
    </source>
</evidence>
<keyword evidence="3 7" id="KW-0808">Transferase</keyword>
<gene>
    <name evidence="11" type="primary">fadA_1</name>
    <name evidence="11" type="ORF">Pla111_14610</name>
</gene>
<dbReference type="InterPro" id="IPR050215">
    <property type="entry name" value="Thiolase-like_sf_Thiolase"/>
</dbReference>
<dbReference type="Gene3D" id="3.40.47.10">
    <property type="match status" value="1"/>
</dbReference>
<feature type="active site" description="Proton acceptor" evidence="6">
    <location>
        <position position="362"/>
    </location>
</feature>
<reference evidence="11 12" key="1">
    <citation type="submission" date="2019-02" db="EMBL/GenBank/DDBJ databases">
        <title>Deep-cultivation of Planctomycetes and their phenomic and genomic characterization uncovers novel biology.</title>
        <authorList>
            <person name="Wiegand S."/>
            <person name="Jogler M."/>
            <person name="Boedeker C."/>
            <person name="Pinto D."/>
            <person name="Vollmers J."/>
            <person name="Rivas-Marin E."/>
            <person name="Kohn T."/>
            <person name="Peeters S.H."/>
            <person name="Heuer A."/>
            <person name="Rast P."/>
            <person name="Oberbeckmann S."/>
            <person name="Bunk B."/>
            <person name="Jeske O."/>
            <person name="Meyerdierks A."/>
            <person name="Storesund J.E."/>
            <person name="Kallscheuer N."/>
            <person name="Luecker S."/>
            <person name="Lage O.M."/>
            <person name="Pohl T."/>
            <person name="Merkel B.J."/>
            <person name="Hornburger P."/>
            <person name="Mueller R.-W."/>
            <person name="Bruemmer F."/>
            <person name="Labrenz M."/>
            <person name="Spormann A.M."/>
            <person name="Op Den Camp H."/>
            <person name="Overmann J."/>
            <person name="Amann R."/>
            <person name="Jetten M.S.M."/>
            <person name="Mascher T."/>
            <person name="Medema M.H."/>
            <person name="Devos D.P."/>
            <person name="Kaster A.-K."/>
            <person name="Ovreas L."/>
            <person name="Rohde M."/>
            <person name="Galperin M.Y."/>
            <person name="Jogler C."/>
        </authorList>
    </citation>
    <scope>NUCLEOTIDE SEQUENCE [LARGE SCALE GENOMIC DNA]</scope>
    <source>
        <strain evidence="11 12">Pla111</strain>
    </source>
</reference>
<feature type="transmembrane region" description="Helical" evidence="8">
    <location>
        <begin position="354"/>
        <end position="376"/>
    </location>
</feature>
<dbReference type="InterPro" id="IPR020615">
    <property type="entry name" value="Thiolase_acyl_enz_int_AS"/>
</dbReference>
<keyword evidence="12" id="KW-1185">Reference proteome</keyword>
<dbReference type="PANTHER" id="PTHR43853:SF21">
    <property type="entry name" value="STEROID 3-KETOACYL-COA THIOLASE"/>
    <property type="match status" value="1"/>
</dbReference>
<dbReference type="GO" id="GO:0003988">
    <property type="term" value="F:acetyl-CoA C-acyltransferase activity"/>
    <property type="evidence" value="ECO:0007669"/>
    <property type="project" value="UniProtKB-EC"/>
</dbReference>
<dbReference type="PROSITE" id="PS00737">
    <property type="entry name" value="THIOLASE_2"/>
    <property type="match status" value="1"/>
</dbReference>
<dbReference type="AlphaFoldDB" id="A0A5C5WAB3"/>
<dbReference type="OrthoDB" id="9764892at2"/>
<dbReference type="InterPro" id="IPR020617">
    <property type="entry name" value="Thiolase_C"/>
</dbReference>
<keyword evidence="4 7" id="KW-0012">Acyltransferase</keyword>
<feature type="domain" description="Thiolase C-terminal" evidence="10">
    <location>
        <begin position="255"/>
        <end position="374"/>
    </location>
</feature>
<sequence length="378" mass="40056">MPQHALFVGGLRTPFGRAFKGAYSEIRPDDLLTALLCEQVRRRPSIVGAGVDDVIVGCAYPEGEQGYNLGRMAALGAGLEAPGLTLNRLCASSLESVAIAAARIAAGWGERYLVAGVESMSRVPRRGANFSESAEIKRVCQLAYIPMGDTAEIVAQQYPQFPRGAQEDLAERSHEFAHKAYERGDYASQIFAHLIDRDEFIRYPVNREKMATLPPAFAEAGSVTAATSSPLTDGATSGWVIDRATAEAAGVSSAVEILDATVAHVPPEVMGMGPVPAMQKLFTRNKLTPNEVAVYEINEAFAIQVLASAAELGLPSERINTWGGAMALGHPLGASGLRLVMTAQDRLAAEGQNGALAIVSLCVGGGMGMALLLRYVQL</sequence>
<dbReference type="Proteomes" id="UP000318995">
    <property type="component" value="Unassembled WGS sequence"/>
</dbReference>
<evidence type="ECO:0000256" key="6">
    <source>
        <dbReference type="PIRSR" id="PIRSR000429-1"/>
    </source>
</evidence>
<evidence type="ECO:0000259" key="9">
    <source>
        <dbReference type="Pfam" id="PF00108"/>
    </source>
</evidence>
<dbReference type="GO" id="GO:0006635">
    <property type="term" value="P:fatty acid beta-oxidation"/>
    <property type="evidence" value="ECO:0007669"/>
    <property type="project" value="TreeGrafter"/>
</dbReference>
<dbReference type="Pfam" id="PF02803">
    <property type="entry name" value="Thiolase_C"/>
    <property type="match status" value="1"/>
</dbReference>
<proteinExistence type="inferred from homology"/>
<feature type="active site" description="Acyl-thioester intermediate" evidence="6">
    <location>
        <position position="90"/>
    </location>
</feature>
<dbReference type="InterPro" id="IPR020616">
    <property type="entry name" value="Thiolase_N"/>
</dbReference>
<evidence type="ECO:0000256" key="5">
    <source>
        <dbReference type="ARBA" id="ARBA00024073"/>
    </source>
</evidence>
<dbReference type="NCBIfam" id="TIGR01930">
    <property type="entry name" value="AcCoA-C-Actrans"/>
    <property type="match status" value="1"/>
</dbReference>
<dbReference type="SUPFAM" id="SSF53901">
    <property type="entry name" value="Thiolase-like"/>
    <property type="match status" value="2"/>
</dbReference>
<evidence type="ECO:0000313" key="12">
    <source>
        <dbReference type="Proteomes" id="UP000318995"/>
    </source>
</evidence>
<dbReference type="GO" id="GO:0010124">
    <property type="term" value="P:phenylacetate catabolic process"/>
    <property type="evidence" value="ECO:0007669"/>
    <property type="project" value="TreeGrafter"/>
</dbReference>
<dbReference type="PROSITE" id="PS00098">
    <property type="entry name" value="THIOLASE_1"/>
    <property type="match status" value="1"/>
</dbReference>
<evidence type="ECO:0000256" key="1">
    <source>
        <dbReference type="ARBA" id="ARBA00005189"/>
    </source>
</evidence>
<dbReference type="PANTHER" id="PTHR43853">
    <property type="entry name" value="3-KETOACYL-COA THIOLASE, PEROXISOMAL"/>
    <property type="match status" value="1"/>
</dbReference>
<evidence type="ECO:0000259" key="10">
    <source>
        <dbReference type="Pfam" id="PF02803"/>
    </source>
</evidence>
<dbReference type="EC" id="2.3.1.16" evidence="5"/>
<dbReference type="PIRSF" id="PIRSF000429">
    <property type="entry name" value="Ac-CoA_Ac_transf"/>
    <property type="match status" value="1"/>
</dbReference>
<organism evidence="11 12">
    <name type="scientific">Botrimarina hoheduenensis</name>
    <dbReference type="NCBI Taxonomy" id="2528000"/>
    <lineage>
        <taxon>Bacteria</taxon>
        <taxon>Pseudomonadati</taxon>
        <taxon>Planctomycetota</taxon>
        <taxon>Planctomycetia</taxon>
        <taxon>Pirellulales</taxon>
        <taxon>Lacipirellulaceae</taxon>
        <taxon>Botrimarina</taxon>
    </lineage>
</organism>
<feature type="active site" description="Proton acceptor" evidence="6">
    <location>
        <position position="330"/>
    </location>
</feature>
<dbReference type="EMBL" id="SJPH01000002">
    <property type="protein sequence ID" value="TWT47836.1"/>
    <property type="molecule type" value="Genomic_DNA"/>
</dbReference>
<protein>
    <recommendedName>
        <fullName evidence="5">acetyl-CoA C-acyltransferase</fullName>
        <ecNumber evidence="5">2.3.1.16</ecNumber>
    </recommendedName>
</protein>
<name>A0A5C5WAB3_9BACT</name>
<dbReference type="Pfam" id="PF00108">
    <property type="entry name" value="Thiolase_N"/>
    <property type="match status" value="1"/>
</dbReference>
<keyword evidence="8" id="KW-1133">Transmembrane helix</keyword>
<dbReference type="InterPro" id="IPR020610">
    <property type="entry name" value="Thiolase_AS"/>
</dbReference>
<dbReference type="GO" id="GO:0005737">
    <property type="term" value="C:cytoplasm"/>
    <property type="evidence" value="ECO:0007669"/>
    <property type="project" value="UniProtKB-ARBA"/>
</dbReference>